<keyword evidence="1" id="KW-1133">Transmembrane helix</keyword>
<keyword evidence="3" id="KW-1185">Reference proteome</keyword>
<evidence type="ECO:0008006" key="4">
    <source>
        <dbReference type="Google" id="ProtNLM"/>
    </source>
</evidence>
<proteinExistence type="predicted"/>
<dbReference type="PANTHER" id="PTHR35813:SF1">
    <property type="entry name" value="INNER MEMBRANE PROTEIN YBAN"/>
    <property type="match status" value="1"/>
</dbReference>
<keyword evidence="1" id="KW-0472">Membrane</keyword>
<accession>A0A1M4SGC6</accession>
<dbReference type="EMBL" id="FQVK01000001">
    <property type="protein sequence ID" value="SHE31047.1"/>
    <property type="molecule type" value="Genomic_DNA"/>
</dbReference>
<feature type="transmembrane region" description="Helical" evidence="1">
    <location>
        <begin position="6"/>
        <end position="39"/>
    </location>
</feature>
<dbReference type="PIRSF" id="PIRSF016789">
    <property type="entry name" value="DUF454"/>
    <property type="match status" value="1"/>
</dbReference>
<sequence>MHYLWATMGLICVALAMIGVVLPLLPTVPFLLLAAFFFARSSTRLHTWLLTHRTFGPLIVDWQSSGAIRPAAKKAATLSVAAVFGLSVLVSVPVHVLIIQAVTLGAVMIFIWSRPSG</sequence>
<name>A0A1M4SGC6_9RHOB</name>
<feature type="transmembrane region" description="Helical" evidence="1">
    <location>
        <begin position="78"/>
        <end position="111"/>
    </location>
</feature>
<dbReference type="GO" id="GO:0005886">
    <property type="term" value="C:plasma membrane"/>
    <property type="evidence" value="ECO:0007669"/>
    <property type="project" value="TreeGrafter"/>
</dbReference>
<dbReference type="Proteomes" id="UP000325134">
    <property type="component" value="Unassembled WGS sequence"/>
</dbReference>
<protein>
    <recommendedName>
        <fullName evidence="4">Inner membrane protein</fullName>
    </recommendedName>
</protein>
<evidence type="ECO:0000256" key="1">
    <source>
        <dbReference type="SAM" id="Phobius"/>
    </source>
</evidence>
<organism evidence="2 3">
    <name type="scientific">Ruegeria intermedia</name>
    <dbReference type="NCBI Taxonomy" id="996115"/>
    <lineage>
        <taxon>Bacteria</taxon>
        <taxon>Pseudomonadati</taxon>
        <taxon>Pseudomonadota</taxon>
        <taxon>Alphaproteobacteria</taxon>
        <taxon>Rhodobacterales</taxon>
        <taxon>Roseobacteraceae</taxon>
        <taxon>Ruegeria</taxon>
    </lineage>
</organism>
<dbReference type="InterPro" id="IPR007401">
    <property type="entry name" value="DUF454"/>
</dbReference>
<reference evidence="2 3" key="1">
    <citation type="submission" date="2016-11" db="EMBL/GenBank/DDBJ databases">
        <authorList>
            <person name="Varghese N."/>
            <person name="Submissions S."/>
        </authorList>
    </citation>
    <scope>NUCLEOTIDE SEQUENCE [LARGE SCALE GENOMIC DNA]</scope>
    <source>
        <strain evidence="2 3">DSM 29341</strain>
    </source>
</reference>
<gene>
    <name evidence="2" type="ORF">SAMN05444279_10192</name>
</gene>
<keyword evidence="1" id="KW-0812">Transmembrane</keyword>
<dbReference type="AlphaFoldDB" id="A0A1M4SGC6"/>
<dbReference type="RefSeq" id="WP_149774097.1">
    <property type="nucleotide sequence ID" value="NZ_FQVK01000001.1"/>
</dbReference>
<evidence type="ECO:0000313" key="3">
    <source>
        <dbReference type="Proteomes" id="UP000325134"/>
    </source>
</evidence>
<dbReference type="Pfam" id="PF04304">
    <property type="entry name" value="DUF454"/>
    <property type="match status" value="1"/>
</dbReference>
<evidence type="ECO:0000313" key="2">
    <source>
        <dbReference type="EMBL" id="SHE31047.1"/>
    </source>
</evidence>
<dbReference type="PANTHER" id="PTHR35813">
    <property type="entry name" value="INNER MEMBRANE PROTEIN YBAN"/>
    <property type="match status" value="1"/>
</dbReference>